<dbReference type="PROSITE" id="PS51318">
    <property type="entry name" value="TAT"/>
    <property type="match status" value="1"/>
</dbReference>
<feature type="domain" description="Solute-binding protein family 3/N-terminal" evidence="3">
    <location>
        <begin position="44"/>
        <end position="272"/>
    </location>
</feature>
<keyword evidence="1 2" id="KW-0732">Signal</keyword>
<gene>
    <name evidence="4" type="ORF">G6N73_04010</name>
</gene>
<comment type="caution">
    <text evidence="4">The sequence shown here is derived from an EMBL/GenBank/DDBJ whole genome shotgun (WGS) entry which is preliminary data.</text>
</comment>
<accession>A0A6G4W6H3</accession>
<sequence>MTMSRRRKLRLFLFAAAAAALAPVTALAQGAGLGAAGELVDPEVLRVCADPSNMPFTDESGEGFENKLAELVAEKTGRKSVAYTWFPMVMGFVRNTLRANRCDIIMGYAQGDELVQNTNAYYRSTYALVFKKDSGLAGVETIEDPKLAGKKIGVVAGTPPTANMAAIKLMRTAKIYPLMVDTRLMPSVAEIMIKDMLAGAIDAAIVWGPMAGYYAKNSRTDLVLVPLVKEKSGSRMIYRITMGVRPSDQEWKRTLNKVIRENQAAINQILLDYNVPLLDEHDQPITQ</sequence>
<evidence type="ECO:0000313" key="5">
    <source>
        <dbReference type="Proteomes" id="UP001642900"/>
    </source>
</evidence>
<feature type="signal peptide" evidence="2">
    <location>
        <begin position="1"/>
        <end position="28"/>
    </location>
</feature>
<dbReference type="SUPFAM" id="SSF53850">
    <property type="entry name" value="Periplasmic binding protein-like II"/>
    <property type="match status" value="1"/>
</dbReference>
<proteinExistence type="predicted"/>
<evidence type="ECO:0000256" key="1">
    <source>
        <dbReference type="ARBA" id="ARBA00022729"/>
    </source>
</evidence>
<evidence type="ECO:0000313" key="4">
    <source>
        <dbReference type="EMBL" id="NGO50351.1"/>
    </source>
</evidence>
<dbReference type="SMART" id="SM00062">
    <property type="entry name" value="PBPb"/>
    <property type="match status" value="1"/>
</dbReference>
<dbReference type="InterPro" id="IPR001638">
    <property type="entry name" value="Solute-binding_3/MltF_N"/>
</dbReference>
<keyword evidence="5" id="KW-1185">Reference proteome</keyword>
<dbReference type="EMBL" id="JAAKZF010000003">
    <property type="protein sequence ID" value="NGO50351.1"/>
    <property type="molecule type" value="Genomic_DNA"/>
</dbReference>
<evidence type="ECO:0000259" key="3">
    <source>
        <dbReference type="SMART" id="SM00062"/>
    </source>
</evidence>
<dbReference type="PANTHER" id="PTHR35936:SF17">
    <property type="entry name" value="ARGININE-BINDING EXTRACELLULAR PROTEIN ARTP"/>
    <property type="match status" value="1"/>
</dbReference>
<dbReference type="InterPro" id="IPR022448">
    <property type="entry name" value="Quinoprotein_dehydrogenase"/>
</dbReference>
<dbReference type="PANTHER" id="PTHR35936">
    <property type="entry name" value="MEMBRANE-BOUND LYTIC MUREIN TRANSGLYCOSYLASE F"/>
    <property type="match status" value="1"/>
</dbReference>
<name>A0A6G4W6H3_9HYPH</name>
<evidence type="ECO:0000256" key="2">
    <source>
        <dbReference type="SAM" id="SignalP"/>
    </source>
</evidence>
<dbReference type="Gene3D" id="3.40.190.10">
    <property type="entry name" value="Periplasmic binding protein-like II"/>
    <property type="match status" value="2"/>
</dbReference>
<dbReference type="AlphaFoldDB" id="A0A6G4W6H3"/>
<dbReference type="NCBIfam" id="TIGR03871">
    <property type="entry name" value="ABC_peri_MoxJ_2"/>
    <property type="match status" value="1"/>
</dbReference>
<reference evidence="4 5" key="1">
    <citation type="submission" date="2020-02" db="EMBL/GenBank/DDBJ databases">
        <title>Genome sequence of strain CCNWXJ40-4.</title>
        <authorList>
            <person name="Gao J."/>
            <person name="Sun J."/>
        </authorList>
    </citation>
    <scope>NUCLEOTIDE SEQUENCE [LARGE SCALE GENOMIC DNA]</scope>
    <source>
        <strain evidence="4 5">CCNWXJ 40-4</strain>
    </source>
</reference>
<protein>
    <submittedName>
        <fullName evidence="4">Quinoprotein dehydrogenase-associated putative ABC transporter substrate-binding protein</fullName>
    </submittedName>
</protein>
<dbReference type="InterPro" id="IPR006311">
    <property type="entry name" value="TAT_signal"/>
</dbReference>
<feature type="chain" id="PRO_5026337432" evidence="2">
    <location>
        <begin position="29"/>
        <end position="287"/>
    </location>
</feature>
<dbReference type="Pfam" id="PF00497">
    <property type="entry name" value="SBP_bac_3"/>
    <property type="match status" value="1"/>
</dbReference>
<dbReference type="Proteomes" id="UP001642900">
    <property type="component" value="Unassembled WGS sequence"/>
</dbReference>
<organism evidence="4 5">
    <name type="scientific">Allomesorhizobium camelthorni</name>
    <dbReference type="NCBI Taxonomy" id="475069"/>
    <lineage>
        <taxon>Bacteria</taxon>
        <taxon>Pseudomonadati</taxon>
        <taxon>Pseudomonadota</taxon>
        <taxon>Alphaproteobacteria</taxon>
        <taxon>Hyphomicrobiales</taxon>
        <taxon>Phyllobacteriaceae</taxon>
        <taxon>Allomesorhizobium</taxon>
    </lineage>
</organism>